<feature type="region of interest" description="Disordered" evidence="1">
    <location>
        <begin position="369"/>
        <end position="390"/>
    </location>
</feature>
<keyword evidence="3" id="KW-1185">Reference proteome</keyword>
<sequence length="398" mass="44860">MSATTFHPFPDLPMEIKLQILMTACTESTFPGHLSPDQGGLHYVNVDTIRTGGGDLLTLRVLDKQDLNDDAGISNKSEYMRNGGLWGACKLSRAIITVKTIFMRHKLIDAHQHDVGSLAILPSRNSDEPHVYMVYPQQDIFCIRTGNWKSLPESFEQCNTGLPSFDPLSSAIIPTPTLAVEFDSSWIVDLPETLDELKAENSPRGLVATWMEGVASGWVQTPQLYLIDKGTLFVSQTPGYSPVYHDCDGKYIRMYEEWCGDAVYAFIHALDQLLPFEEYGDLYHENTPDSWDEDAEQWLDFDIFSNIKVLARFKYADHKEASWTAVCNDLSNDDVRGSEHAITSYGRVYDLNYDDDVGYCVGEFGNPRAWSSSDDDDDDDDESGSDDEMGRVEYIKLF</sequence>
<organism evidence="2 3">
    <name type="scientific">Fusarium globosum</name>
    <dbReference type="NCBI Taxonomy" id="78864"/>
    <lineage>
        <taxon>Eukaryota</taxon>
        <taxon>Fungi</taxon>
        <taxon>Dikarya</taxon>
        <taxon>Ascomycota</taxon>
        <taxon>Pezizomycotina</taxon>
        <taxon>Sordariomycetes</taxon>
        <taxon>Hypocreomycetidae</taxon>
        <taxon>Hypocreales</taxon>
        <taxon>Nectriaceae</taxon>
        <taxon>Fusarium</taxon>
        <taxon>Fusarium fujikuroi species complex</taxon>
    </lineage>
</organism>
<accession>A0A8H5YRF6</accession>
<comment type="caution">
    <text evidence="2">The sequence shown here is derived from an EMBL/GenBank/DDBJ whole genome shotgun (WGS) entry which is preliminary data.</text>
</comment>
<dbReference type="EMBL" id="JAAQPF010000100">
    <property type="protein sequence ID" value="KAF5716057.1"/>
    <property type="molecule type" value="Genomic_DNA"/>
</dbReference>
<evidence type="ECO:0000313" key="3">
    <source>
        <dbReference type="Proteomes" id="UP000532311"/>
    </source>
</evidence>
<feature type="compositionally biased region" description="Acidic residues" evidence="1">
    <location>
        <begin position="373"/>
        <end position="387"/>
    </location>
</feature>
<evidence type="ECO:0000313" key="2">
    <source>
        <dbReference type="EMBL" id="KAF5716057.1"/>
    </source>
</evidence>
<gene>
    <name evidence="2" type="ORF">FGLOB1_2750</name>
</gene>
<proteinExistence type="predicted"/>
<name>A0A8H5YRF6_9HYPO</name>
<evidence type="ECO:0000256" key="1">
    <source>
        <dbReference type="SAM" id="MobiDB-lite"/>
    </source>
</evidence>
<reference evidence="2 3" key="1">
    <citation type="submission" date="2020-05" db="EMBL/GenBank/DDBJ databases">
        <title>Identification and distribution of gene clusters putatively required for synthesis of sphingolipid metabolism inhibitors in phylogenetically diverse species of the filamentous fungus Fusarium.</title>
        <authorList>
            <person name="Kim H.-S."/>
            <person name="Busman M."/>
            <person name="Brown D.W."/>
            <person name="Divon H."/>
            <person name="Uhlig S."/>
            <person name="Proctor R.H."/>
        </authorList>
    </citation>
    <scope>NUCLEOTIDE SEQUENCE [LARGE SCALE GENOMIC DNA]</scope>
    <source>
        <strain evidence="2 3">NRRL 26131</strain>
    </source>
</reference>
<dbReference type="Proteomes" id="UP000532311">
    <property type="component" value="Unassembled WGS sequence"/>
</dbReference>
<dbReference type="AlphaFoldDB" id="A0A8H5YRF6"/>
<protein>
    <submittedName>
        <fullName evidence="2">Uncharacterized protein</fullName>
    </submittedName>
</protein>